<organism evidence="2 3">
    <name type="scientific">Macrosiphum euphorbiae</name>
    <name type="common">potato aphid</name>
    <dbReference type="NCBI Taxonomy" id="13131"/>
    <lineage>
        <taxon>Eukaryota</taxon>
        <taxon>Metazoa</taxon>
        <taxon>Ecdysozoa</taxon>
        <taxon>Arthropoda</taxon>
        <taxon>Hexapoda</taxon>
        <taxon>Insecta</taxon>
        <taxon>Pterygota</taxon>
        <taxon>Neoptera</taxon>
        <taxon>Paraneoptera</taxon>
        <taxon>Hemiptera</taxon>
        <taxon>Sternorrhyncha</taxon>
        <taxon>Aphidomorpha</taxon>
        <taxon>Aphidoidea</taxon>
        <taxon>Aphididae</taxon>
        <taxon>Macrosiphini</taxon>
        <taxon>Macrosiphum</taxon>
    </lineage>
</organism>
<dbReference type="EMBL" id="CARXXK010000002">
    <property type="protein sequence ID" value="CAI6358954.1"/>
    <property type="molecule type" value="Genomic_DNA"/>
</dbReference>
<dbReference type="InterPro" id="IPR026890">
    <property type="entry name" value="Mononeg_mRNAcap"/>
</dbReference>
<evidence type="ECO:0000313" key="3">
    <source>
        <dbReference type="Proteomes" id="UP001160148"/>
    </source>
</evidence>
<comment type="caution">
    <text evidence="2">The sequence shown here is derived from an EMBL/GenBank/DDBJ whole genome shotgun (WGS) entry which is preliminary data.</text>
</comment>
<dbReference type="AlphaFoldDB" id="A0AAV0WS95"/>
<proteinExistence type="predicted"/>
<accession>A0AAV0WS95</accession>
<feature type="domain" description="Mononegavirales mRNA-capping" evidence="1">
    <location>
        <begin position="2"/>
        <end position="84"/>
    </location>
</feature>
<sequence>MRGNLEAYLGSGTVEKKTAPFIKITGTDRALGAAKRLSRVKMWVVDSEGEVGKFIQDLITSKTELNEWLLELVSGVYFGGSVTH</sequence>
<protein>
    <recommendedName>
        <fullName evidence="1">Mononegavirales mRNA-capping domain-containing protein</fullName>
    </recommendedName>
</protein>
<evidence type="ECO:0000259" key="1">
    <source>
        <dbReference type="Pfam" id="PF14318"/>
    </source>
</evidence>
<evidence type="ECO:0000313" key="2">
    <source>
        <dbReference type="EMBL" id="CAI6358954.1"/>
    </source>
</evidence>
<keyword evidence="3" id="KW-1185">Reference proteome</keyword>
<dbReference type="Pfam" id="PF14318">
    <property type="entry name" value="Mononeg_mRNAcap"/>
    <property type="match status" value="1"/>
</dbReference>
<name>A0AAV0WS95_9HEMI</name>
<gene>
    <name evidence="2" type="ORF">MEUPH1_LOCUS14411</name>
</gene>
<reference evidence="2 3" key="1">
    <citation type="submission" date="2023-01" db="EMBL/GenBank/DDBJ databases">
        <authorList>
            <person name="Whitehead M."/>
        </authorList>
    </citation>
    <scope>NUCLEOTIDE SEQUENCE [LARGE SCALE GENOMIC DNA]</scope>
</reference>
<dbReference type="Proteomes" id="UP001160148">
    <property type="component" value="Unassembled WGS sequence"/>
</dbReference>